<dbReference type="GO" id="GO:0006260">
    <property type="term" value="P:DNA replication"/>
    <property type="evidence" value="ECO:0007669"/>
    <property type="project" value="InterPro"/>
</dbReference>
<comment type="subunit">
    <text evidence="2">Homotetramer.</text>
</comment>
<dbReference type="EMBL" id="JAGQLJ010000177">
    <property type="protein sequence ID" value="MCA9381753.1"/>
    <property type="molecule type" value="Genomic_DNA"/>
</dbReference>
<reference evidence="4" key="2">
    <citation type="journal article" date="2021" name="Microbiome">
        <title>Successional dynamics and alternative stable states in a saline activated sludge microbial community over 9 years.</title>
        <authorList>
            <person name="Wang Y."/>
            <person name="Ye J."/>
            <person name="Ju F."/>
            <person name="Liu L."/>
            <person name="Boyd J.A."/>
            <person name="Deng Y."/>
            <person name="Parks D.H."/>
            <person name="Jiang X."/>
            <person name="Yin X."/>
            <person name="Woodcroft B.J."/>
            <person name="Tyson G.W."/>
            <person name="Hugenholtz P."/>
            <person name="Polz M.F."/>
            <person name="Zhang T."/>
        </authorList>
    </citation>
    <scope>NUCLEOTIDE SEQUENCE</scope>
    <source>
        <strain evidence="4">HKST-UBA13</strain>
    </source>
</reference>
<sequence>MNVNKVMLIGRLGQEPEAKYTPNGTAVSNFSIATSEKWKDKASGEWNEKTEWHRIVSWNKQAEFCNQYLKKGSLVYIEGKLVTRSWDDKEGQKRYMTEVVANTVQLLDKKENNTDTPQTDFVAQAKDTFNISADNSFAQDDIPFW</sequence>
<organism evidence="4 5">
    <name type="scientific">Candidatus Dojkabacteria bacterium</name>
    <dbReference type="NCBI Taxonomy" id="2099670"/>
    <lineage>
        <taxon>Bacteria</taxon>
        <taxon>Candidatus Dojkabacteria</taxon>
    </lineage>
</organism>
<dbReference type="Pfam" id="PF00436">
    <property type="entry name" value="SSB"/>
    <property type="match status" value="1"/>
</dbReference>
<evidence type="ECO:0000313" key="4">
    <source>
        <dbReference type="EMBL" id="MCA9381753.1"/>
    </source>
</evidence>
<proteinExistence type="inferred from homology"/>
<dbReference type="PANTHER" id="PTHR10302">
    <property type="entry name" value="SINGLE-STRANDED DNA-BINDING PROTEIN"/>
    <property type="match status" value="1"/>
</dbReference>
<dbReference type="InterPro" id="IPR011344">
    <property type="entry name" value="ssDNA-bd"/>
</dbReference>
<name>A0A955L2N9_9BACT</name>
<evidence type="ECO:0000256" key="1">
    <source>
        <dbReference type="ARBA" id="ARBA00023125"/>
    </source>
</evidence>
<dbReference type="GO" id="GO:0009295">
    <property type="term" value="C:nucleoid"/>
    <property type="evidence" value="ECO:0007669"/>
    <property type="project" value="TreeGrafter"/>
</dbReference>
<dbReference type="PIRSF" id="PIRSF002070">
    <property type="entry name" value="SSB"/>
    <property type="match status" value="1"/>
</dbReference>
<gene>
    <name evidence="4" type="ORF">KC678_05795</name>
</gene>
<dbReference type="SUPFAM" id="SSF50249">
    <property type="entry name" value="Nucleic acid-binding proteins"/>
    <property type="match status" value="1"/>
</dbReference>
<comment type="caution">
    <text evidence="4">The sequence shown here is derived from an EMBL/GenBank/DDBJ whole genome shotgun (WGS) entry which is preliminary data.</text>
</comment>
<accession>A0A955L2N9</accession>
<dbReference type="NCBIfam" id="TIGR00621">
    <property type="entry name" value="ssb"/>
    <property type="match status" value="1"/>
</dbReference>
<evidence type="ECO:0000256" key="3">
    <source>
        <dbReference type="PIRNR" id="PIRNR002070"/>
    </source>
</evidence>
<dbReference type="InterPro" id="IPR012340">
    <property type="entry name" value="NA-bd_OB-fold"/>
</dbReference>
<evidence type="ECO:0000313" key="5">
    <source>
        <dbReference type="Proteomes" id="UP000775877"/>
    </source>
</evidence>
<dbReference type="PROSITE" id="PS50935">
    <property type="entry name" value="SSB"/>
    <property type="match status" value="1"/>
</dbReference>
<protein>
    <recommendedName>
        <fullName evidence="2 3">Single-stranded DNA-binding protein</fullName>
        <shortName evidence="2">SSB</shortName>
    </recommendedName>
</protein>
<evidence type="ECO:0000256" key="2">
    <source>
        <dbReference type="HAMAP-Rule" id="MF_00984"/>
    </source>
</evidence>
<dbReference type="AlphaFoldDB" id="A0A955L2N9"/>
<comment type="caution">
    <text evidence="2">Lacks conserved residue(s) required for the propagation of feature annotation.</text>
</comment>
<keyword evidence="1 2" id="KW-0238">DNA-binding</keyword>
<dbReference type="PANTHER" id="PTHR10302:SF27">
    <property type="entry name" value="SINGLE-STRANDED DNA-BINDING PROTEIN"/>
    <property type="match status" value="1"/>
</dbReference>
<dbReference type="InterPro" id="IPR000424">
    <property type="entry name" value="Primosome_PriB/ssb"/>
</dbReference>
<dbReference type="Proteomes" id="UP000775877">
    <property type="component" value="Unassembled WGS sequence"/>
</dbReference>
<dbReference type="CDD" id="cd04496">
    <property type="entry name" value="SSB_OBF"/>
    <property type="match status" value="1"/>
</dbReference>
<reference evidence="4" key="1">
    <citation type="submission" date="2020-04" db="EMBL/GenBank/DDBJ databases">
        <authorList>
            <person name="Zhang T."/>
        </authorList>
    </citation>
    <scope>NUCLEOTIDE SEQUENCE</scope>
    <source>
        <strain evidence="4">HKST-UBA13</strain>
    </source>
</reference>
<dbReference type="HAMAP" id="MF_00984">
    <property type="entry name" value="SSB"/>
    <property type="match status" value="1"/>
</dbReference>
<dbReference type="Gene3D" id="2.40.50.140">
    <property type="entry name" value="Nucleic acid-binding proteins"/>
    <property type="match status" value="1"/>
</dbReference>
<dbReference type="GO" id="GO:0003697">
    <property type="term" value="F:single-stranded DNA binding"/>
    <property type="evidence" value="ECO:0007669"/>
    <property type="project" value="UniProtKB-UniRule"/>
</dbReference>